<dbReference type="Proteomes" id="UP000441389">
    <property type="component" value="Unassembled WGS sequence"/>
</dbReference>
<evidence type="ECO:0000259" key="1">
    <source>
        <dbReference type="Pfam" id="PF13271"/>
    </source>
</evidence>
<name>A0A6I4J082_9SPHN</name>
<keyword evidence="3" id="KW-1185">Reference proteome</keyword>
<dbReference type="EMBL" id="WQMS01000008">
    <property type="protein sequence ID" value="MVO77950.1"/>
    <property type="molecule type" value="Genomic_DNA"/>
</dbReference>
<reference evidence="2 3" key="1">
    <citation type="submission" date="2019-12" db="EMBL/GenBank/DDBJ databases">
        <authorList>
            <person name="Huq M.A."/>
        </authorList>
    </citation>
    <scope>NUCLEOTIDE SEQUENCE [LARGE SCALE GENOMIC DNA]</scope>
    <source>
        <strain evidence="2 3">MAH-20</strain>
    </source>
</reference>
<accession>A0A6I4J082</accession>
<protein>
    <submittedName>
        <fullName evidence="2">DUF4062 domain-containing protein</fullName>
    </submittedName>
</protein>
<evidence type="ECO:0000313" key="3">
    <source>
        <dbReference type="Proteomes" id="UP000441389"/>
    </source>
</evidence>
<dbReference type="Pfam" id="PF13271">
    <property type="entry name" value="DUF4062"/>
    <property type="match status" value="1"/>
</dbReference>
<gene>
    <name evidence="2" type="ORF">GON01_08390</name>
</gene>
<sequence length="375" mass="40682">MGVTMKVFISSLIGGMEDLRSAAVEAVQSLGHEAITAEQFSADDTSPRVACLSGVREANLVVLIMGARYGAPQQPTGLSATHEEYREAKGTRPVLAFVQQGVEREPAQAAFVEEVEAWEDGRFRAAFSTRDQLRTEVTRAIHRRELALAAAPVDASEMLARALRLFPDVSNRNFHGSGSTLQVAIVGGPAQQILRPIEIERPELKSAIMQAALFGSAPIFDPAHGSSGEFVSDTLVLTQQHGNQVSVDERGSIQISSAVGGGRDGMNVLLEEDIHERLIAALRFGGWLIDHIDASQRLTRVAVAARLTNTGYSAWRTRAEHLRSPGRVTYSGGFDDTDKPAVHMQPPDIPRAALSYETSALADDLLALLRRQRTR</sequence>
<dbReference type="AlphaFoldDB" id="A0A6I4J082"/>
<comment type="caution">
    <text evidence="2">The sequence shown here is derived from an EMBL/GenBank/DDBJ whole genome shotgun (WGS) entry which is preliminary data.</text>
</comment>
<organism evidence="2 3">
    <name type="scientific">Sphingomonas horti</name>
    <dbReference type="NCBI Taxonomy" id="2682842"/>
    <lineage>
        <taxon>Bacteria</taxon>
        <taxon>Pseudomonadati</taxon>
        <taxon>Pseudomonadota</taxon>
        <taxon>Alphaproteobacteria</taxon>
        <taxon>Sphingomonadales</taxon>
        <taxon>Sphingomonadaceae</taxon>
        <taxon>Sphingomonas</taxon>
    </lineage>
</organism>
<evidence type="ECO:0000313" key="2">
    <source>
        <dbReference type="EMBL" id="MVO77950.1"/>
    </source>
</evidence>
<proteinExistence type="predicted"/>
<feature type="domain" description="DUF4062" evidence="1">
    <location>
        <begin position="6"/>
        <end position="88"/>
    </location>
</feature>
<dbReference type="InterPro" id="IPR025139">
    <property type="entry name" value="DUF4062"/>
</dbReference>